<evidence type="ECO:0000313" key="3">
    <source>
        <dbReference type="Proteomes" id="UP001276300"/>
    </source>
</evidence>
<dbReference type="PROSITE" id="PS00028">
    <property type="entry name" value="ZINC_FINGER_C2H2_1"/>
    <property type="match status" value="1"/>
</dbReference>
<dbReference type="RefSeq" id="WP_318243051.1">
    <property type="nucleotide sequence ID" value="NZ_JAUEQX010000019.1"/>
</dbReference>
<feature type="domain" description="C2H2-type" evidence="1">
    <location>
        <begin position="31"/>
        <end position="53"/>
    </location>
</feature>
<dbReference type="EMBL" id="JAUEQX010000019">
    <property type="protein sequence ID" value="MDW3779186.1"/>
    <property type="molecule type" value="Genomic_DNA"/>
</dbReference>
<name>A0AAW9CAE1_KLUCR</name>
<dbReference type="InterPro" id="IPR021696">
    <property type="entry name" value="DUF3279"/>
</dbReference>
<organism evidence="2 3">
    <name type="scientific">Kluyvera cryocrescens</name>
    <name type="common">Kluyvera citrophila</name>
    <dbReference type="NCBI Taxonomy" id="580"/>
    <lineage>
        <taxon>Bacteria</taxon>
        <taxon>Pseudomonadati</taxon>
        <taxon>Pseudomonadota</taxon>
        <taxon>Gammaproteobacteria</taxon>
        <taxon>Enterobacterales</taxon>
        <taxon>Enterobacteriaceae</taxon>
        <taxon>Kluyvera</taxon>
    </lineage>
</organism>
<dbReference type="InterPro" id="IPR057150">
    <property type="entry name" value="DUF7828"/>
</dbReference>
<protein>
    <submittedName>
        <fullName evidence="2">Zinc ribbon protein</fullName>
    </submittedName>
</protein>
<gene>
    <name evidence="2" type="ORF">QWU01_20480</name>
</gene>
<reference evidence="2" key="1">
    <citation type="journal article" date="2023" name="J Glob Antimicrob Resist">
        <title>Emergence of NDM-1 and KPC-3 carbapenemases in Kluyvera cryocrescens: Investigating genetic heterogeneity and acquisition routes of blaNDM-1 in Enterobacterales species in Portugal.</title>
        <authorList>
            <person name="Loiodice M."/>
            <person name="Ribeiro M."/>
            <person name="Peixe L."/>
            <person name="Novais A."/>
        </authorList>
    </citation>
    <scope>NUCLEOTIDE SEQUENCE</scope>
    <source>
        <strain evidence="2">K629</strain>
    </source>
</reference>
<dbReference type="InterPro" id="IPR013087">
    <property type="entry name" value="Znf_C2H2_type"/>
</dbReference>
<proteinExistence type="predicted"/>
<accession>A0AAW9CAE1</accession>
<dbReference type="AlphaFoldDB" id="A0AAW9CAE1"/>
<dbReference type="Pfam" id="PF11682">
    <property type="entry name" value="Zn_ribbon_11"/>
    <property type="match status" value="1"/>
</dbReference>
<evidence type="ECO:0000259" key="1">
    <source>
        <dbReference type="PROSITE" id="PS00028"/>
    </source>
</evidence>
<dbReference type="Pfam" id="PF25165">
    <property type="entry name" value="DUF7828"/>
    <property type="match status" value="1"/>
</dbReference>
<comment type="caution">
    <text evidence="2">The sequence shown here is derived from an EMBL/GenBank/DDBJ whole genome shotgun (WGS) entry which is preliminary data.</text>
</comment>
<dbReference type="Proteomes" id="UP001276300">
    <property type="component" value="Unassembled WGS sequence"/>
</dbReference>
<sequence length="128" mass="14477">MFAKSFIALDGNGRLTGARTAQTAPYDRYTCHLCGSALNYHPEYDTHRPWFEHATPTLTENGLRHCPYVLTDEAEAIRIGMLRHYVAGANPVVGKTNWHCGNCESDFHAESYCLNCRTGEHCTERQTR</sequence>
<evidence type="ECO:0000313" key="2">
    <source>
        <dbReference type="EMBL" id="MDW3779186.1"/>
    </source>
</evidence>